<reference evidence="3" key="1">
    <citation type="journal article" date="2019" name="Int. J. Syst. Evol. Microbiol.">
        <title>The Global Catalogue of Microorganisms (GCM) 10K type strain sequencing project: providing services to taxonomists for standard genome sequencing and annotation.</title>
        <authorList>
            <consortium name="The Broad Institute Genomics Platform"/>
            <consortium name="The Broad Institute Genome Sequencing Center for Infectious Disease"/>
            <person name="Wu L."/>
            <person name="Ma J."/>
        </authorList>
    </citation>
    <scope>NUCLEOTIDE SEQUENCE [LARGE SCALE GENOMIC DNA]</scope>
    <source>
        <strain evidence="3">PJ61</strain>
    </source>
</reference>
<feature type="chain" id="PRO_5045809761" description="SipW-cognate class signal peptide" evidence="1">
    <location>
        <begin position="27"/>
        <end position="149"/>
    </location>
</feature>
<accession>A0ABV8WMK0</accession>
<organism evidence="2 3">
    <name type="scientific">Arthrobacter sedimenti</name>
    <dbReference type="NCBI Taxonomy" id="2694931"/>
    <lineage>
        <taxon>Bacteria</taxon>
        <taxon>Bacillati</taxon>
        <taxon>Actinomycetota</taxon>
        <taxon>Actinomycetes</taxon>
        <taxon>Micrococcales</taxon>
        <taxon>Micrococcaceae</taxon>
        <taxon>Arthrobacter</taxon>
    </lineage>
</organism>
<protein>
    <recommendedName>
        <fullName evidence="4">SipW-cognate class signal peptide</fullName>
    </recommendedName>
</protein>
<keyword evidence="1" id="KW-0732">Signal</keyword>
<evidence type="ECO:0000313" key="2">
    <source>
        <dbReference type="EMBL" id="MFC4397979.1"/>
    </source>
</evidence>
<evidence type="ECO:0000313" key="3">
    <source>
        <dbReference type="Proteomes" id="UP001595778"/>
    </source>
</evidence>
<feature type="signal peptide" evidence="1">
    <location>
        <begin position="1"/>
        <end position="26"/>
    </location>
</feature>
<gene>
    <name evidence="2" type="ORF">ACFO0G_17930</name>
</gene>
<dbReference type="Proteomes" id="UP001595778">
    <property type="component" value="Unassembled WGS sequence"/>
</dbReference>
<comment type="caution">
    <text evidence="2">The sequence shown here is derived from an EMBL/GenBank/DDBJ whole genome shotgun (WGS) entry which is preliminary data.</text>
</comment>
<proteinExistence type="predicted"/>
<dbReference type="EMBL" id="JBHSDQ010000009">
    <property type="protein sequence ID" value="MFC4397979.1"/>
    <property type="molecule type" value="Genomic_DNA"/>
</dbReference>
<evidence type="ECO:0008006" key="4">
    <source>
        <dbReference type="Google" id="ProtNLM"/>
    </source>
</evidence>
<evidence type="ECO:0000256" key="1">
    <source>
        <dbReference type="SAM" id="SignalP"/>
    </source>
</evidence>
<keyword evidence="3" id="KW-1185">Reference proteome</keyword>
<name>A0ABV8WMK0_9MICC</name>
<dbReference type="RefSeq" id="WP_376979317.1">
    <property type="nucleotide sequence ID" value="NZ_JBHSDQ010000009.1"/>
</dbReference>
<sequence>MTKKHKVLAAAGALALIAGGGSAAYAYWTTTGSGSGSATNSAGGGTVTLHANFTGGLVPGSSKVVTYTADNPSTTTSTQVGELTASVGTDKAGCLPEWFDVTAVTSHTTVAKGDVGTVVGSGTLTFKDSATDNQDACKGAVVTVSVGSV</sequence>